<dbReference type="Proteomes" id="UP000273022">
    <property type="component" value="Unassembled WGS sequence"/>
</dbReference>
<protein>
    <submittedName>
        <fullName evidence="1">Uncharacterized protein</fullName>
    </submittedName>
</protein>
<keyword evidence="2" id="KW-1185">Reference proteome</keyword>
<name>A0A3A6T1H6_9GAMM</name>
<evidence type="ECO:0000313" key="1">
    <source>
        <dbReference type="EMBL" id="RJY02119.1"/>
    </source>
</evidence>
<sequence length="353" mass="41148">MMSKKKVGVQSFAQTLIREHGKKFAELTMQLTQMPAHSTTFSRVFNVLFRRTYTNYQSKAITSIFASAIKNMTDDKDNFADYMKKHWGLPVAYSIPNGLRFDASNFCYDKASHPTIYRLNLMKQLEGVSLVDELVKLSINTQYSSKKNNAKSQVKKYLHCPFNDSKQYLMNIDTQIFPLWFKRDNSRYLCEQLASGLSFDEACEITNQNIFQILGFIHNKLNLSHQQKMKIIHRLDDLFDDVKQQLAHQASKKDRKVASEHVYFVALDHQQVKVGGSKSNERLEERLKEHHRNYPELRLFISFPVTDYKKIENAIKSIFCAKFQVLVSHYQDPLKAQELDQGAYFTIKSQLQE</sequence>
<proteinExistence type="predicted"/>
<dbReference type="EMBL" id="QYYH01000233">
    <property type="protein sequence ID" value="RJY02119.1"/>
    <property type="molecule type" value="Genomic_DNA"/>
</dbReference>
<accession>A0A3A6T1H6</accession>
<reference evidence="1 2" key="1">
    <citation type="submission" date="2018-09" db="EMBL/GenBank/DDBJ databases">
        <title>Phylogeny of the Shewanellaceae, and recommendation for two new genera, Pseudoshewanella and Parashewanella.</title>
        <authorList>
            <person name="Wang G."/>
        </authorList>
    </citation>
    <scope>NUCLEOTIDE SEQUENCE [LARGE SCALE GENOMIC DNA]</scope>
    <source>
        <strain evidence="1 2">KCTC 22492</strain>
    </source>
</reference>
<comment type="caution">
    <text evidence="1">The sequence shown here is derived from an EMBL/GenBank/DDBJ whole genome shotgun (WGS) entry which is preliminary data.</text>
</comment>
<dbReference type="RefSeq" id="WP_121855241.1">
    <property type="nucleotide sequence ID" value="NZ_CP037952.1"/>
</dbReference>
<dbReference type="OrthoDB" id="9973719at2"/>
<dbReference type="AlphaFoldDB" id="A0A3A6T1H6"/>
<evidence type="ECO:0000313" key="2">
    <source>
        <dbReference type="Proteomes" id="UP000273022"/>
    </source>
</evidence>
<organism evidence="1 2">
    <name type="scientific">Parashewanella spongiae</name>
    <dbReference type="NCBI Taxonomy" id="342950"/>
    <lineage>
        <taxon>Bacteria</taxon>
        <taxon>Pseudomonadati</taxon>
        <taxon>Pseudomonadota</taxon>
        <taxon>Gammaproteobacteria</taxon>
        <taxon>Alteromonadales</taxon>
        <taxon>Shewanellaceae</taxon>
        <taxon>Parashewanella</taxon>
    </lineage>
</organism>
<gene>
    <name evidence="1" type="ORF">D5R81_19545</name>
</gene>